<dbReference type="AlphaFoldDB" id="A0A821MGW6"/>
<dbReference type="EMBL" id="CAJOBG010118684">
    <property type="protein sequence ID" value="CAF4769541.1"/>
    <property type="molecule type" value="Genomic_DNA"/>
</dbReference>
<evidence type="ECO:0000313" key="2">
    <source>
        <dbReference type="Proteomes" id="UP000663866"/>
    </source>
</evidence>
<name>A0A821MGW6_9BILA</name>
<feature type="non-terminal residue" evidence="1">
    <location>
        <position position="1"/>
    </location>
</feature>
<keyword evidence="2" id="KW-1185">Reference proteome</keyword>
<sequence>KIKCMPNLSQSIMEAPSFCNRRPILDFPEPIPPVRPMI</sequence>
<accession>A0A821MGW6</accession>
<dbReference type="Proteomes" id="UP000663866">
    <property type="component" value="Unassembled WGS sequence"/>
</dbReference>
<evidence type="ECO:0000313" key="1">
    <source>
        <dbReference type="EMBL" id="CAF4769541.1"/>
    </source>
</evidence>
<organism evidence="1 2">
    <name type="scientific">Rotaria magnacalcarata</name>
    <dbReference type="NCBI Taxonomy" id="392030"/>
    <lineage>
        <taxon>Eukaryota</taxon>
        <taxon>Metazoa</taxon>
        <taxon>Spiralia</taxon>
        <taxon>Gnathifera</taxon>
        <taxon>Rotifera</taxon>
        <taxon>Eurotatoria</taxon>
        <taxon>Bdelloidea</taxon>
        <taxon>Philodinida</taxon>
        <taxon>Philodinidae</taxon>
        <taxon>Rotaria</taxon>
    </lineage>
</organism>
<reference evidence="1" key="1">
    <citation type="submission" date="2021-02" db="EMBL/GenBank/DDBJ databases">
        <authorList>
            <person name="Nowell W R."/>
        </authorList>
    </citation>
    <scope>NUCLEOTIDE SEQUENCE</scope>
</reference>
<protein>
    <submittedName>
        <fullName evidence="1">Uncharacterized protein</fullName>
    </submittedName>
</protein>
<gene>
    <name evidence="1" type="ORF">OVN521_LOCUS50780</name>
</gene>
<comment type="caution">
    <text evidence="1">The sequence shown here is derived from an EMBL/GenBank/DDBJ whole genome shotgun (WGS) entry which is preliminary data.</text>
</comment>
<proteinExistence type="predicted"/>